<protein>
    <recommendedName>
        <fullName evidence="5">Protein kinase domain-containing protein</fullName>
    </recommendedName>
</protein>
<sequence>MNNSINIEDYRHDSKDFQKEKNVKPRMGGSGIIFFGLLKTNNQKCVCKRTKNELKGKYQQQFYREIEALAKFQNPAIVPFLGFSESKHGFIYLKRMEKGSLYSLIHSKKDTKSYLDMTHKYIISYGVACAMQCLHKEKWIHRDLKSENILLDEELRPFLTDFGTSKQIDPKVKINQTTKFTSYIIMAPEFIDLPLMYSNSLPIDVYSYGITLYELFTSLDPYPQFKDKFYQLKKFVCDGGRPQFPDYLHKKWKNLIEKCWSQDPSDRPKFDDIVATLESDEYLDDEIDKDLFNEYKLFLSNNIQNQTKILNDNNEHENNLNKLREEAELELKSKTGNISSLFCYAVALFEGTFEKPNLNEAFKYCIEYVNHPNAQKNELKNNKALLEYYIGIIYSKANKFQEAKIKLENSTAHGNADAAFYLAELKENDEYIIKDMNRREQLYERAANGGCIEAIKKYAKMQFNGEFSGQSKKKLALDFLKKGSDNGEPELMYMWAIREEYGIDIDMNKESAMLLMELLMKKNYLPAFVNYAFHLYNGIILNENKKHAAEYFQIAADEGYTEAILWDFVISSNNGNVSQKQEDSFKSILNNDDVVLPDAWSVYGINIFQEHTEDGIDWLKMAVQYGSVNAMLFLGEICENDDSFGDKNFYFERAAHHCHLLDKIGFFTPIELKVFHCDTCNIDMCEGCAKYCHRHHSSQIHEIVKQGAFKCACGADGFHDHCSGEFVGEEMCYQRLYQCSTCSTNSVEFICKSCAENCHKGHVVVDCGIQKNFCSCGMKNLKNKYHCKLIDFNNNLNIDFCSSKSVKQRWFKCIDCQNDDSGICQHCALTCHEDHNVIDLGVKEEKCSCTHV</sequence>
<dbReference type="InterPro" id="IPR001245">
    <property type="entry name" value="Ser-Thr/Tyr_kinase_cat_dom"/>
</dbReference>
<dbReference type="SUPFAM" id="SSF81901">
    <property type="entry name" value="HCP-like"/>
    <property type="match status" value="1"/>
</dbReference>
<dbReference type="SUPFAM" id="SSF56112">
    <property type="entry name" value="Protein kinase-like (PK-like)"/>
    <property type="match status" value="1"/>
</dbReference>
<dbReference type="PRINTS" id="PR00109">
    <property type="entry name" value="TYRKINASE"/>
</dbReference>
<dbReference type="InterPro" id="IPR006597">
    <property type="entry name" value="Sel1-like"/>
</dbReference>
<dbReference type="InterPro" id="IPR051681">
    <property type="entry name" value="Ser/Thr_Kinases-Pseudokinases"/>
</dbReference>
<dbReference type="Gene3D" id="1.25.40.10">
    <property type="entry name" value="Tetratricopeptide repeat domain"/>
    <property type="match status" value="1"/>
</dbReference>
<dbReference type="Gene3D" id="1.10.510.10">
    <property type="entry name" value="Transferase(Phosphotransferase) domain 1"/>
    <property type="match status" value="1"/>
</dbReference>
<evidence type="ECO:0000313" key="6">
    <source>
        <dbReference type="EMBL" id="KAK8838049.1"/>
    </source>
</evidence>
<keyword evidence="2" id="KW-0863">Zinc-finger</keyword>
<dbReference type="InterPro" id="IPR011009">
    <property type="entry name" value="Kinase-like_dom_sf"/>
</dbReference>
<dbReference type="SMART" id="SM00671">
    <property type="entry name" value="SEL1"/>
    <property type="match status" value="4"/>
</dbReference>
<dbReference type="CDD" id="cd19671">
    <property type="entry name" value="UBR-box_UBR4_5_6_7"/>
    <property type="match status" value="1"/>
</dbReference>
<proteinExistence type="predicted"/>
<dbReference type="InterPro" id="IPR003126">
    <property type="entry name" value="Znf_UBR"/>
</dbReference>
<evidence type="ECO:0000313" key="7">
    <source>
        <dbReference type="Proteomes" id="UP001470230"/>
    </source>
</evidence>
<dbReference type="EMBL" id="JAPFFF010000057">
    <property type="protein sequence ID" value="KAK8838049.1"/>
    <property type="molecule type" value="Genomic_DNA"/>
</dbReference>
<accession>A0ABR2GVT3</accession>
<name>A0ABR2GVT3_9EUKA</name>
<dbReference type="Proteomes" id="UP001470230">
    <property type="component" value="Unassembled WGS sequence"/>
</dbReference>
<keyword evidence="4" id="KW-0175">Coiled coil</keyword>
<evidence type="ECO:0000256" key="1">
    <source>
        <dbReference type="ARBA" id="ARBA00022723"/>
    </source>
</evidence>
<feature type="domain" description="Protein kinase" evidence="5">
    <location>
        <begin position="19"/>
        <end position="283"/>
    </location>
</feature>
<dbReference type="SMART" id="SM00220">
    <property type="entry name" value="S_TKc"/>
    <property type="match status" value="1"/>
</dbReference>
<keyword evidence="7" id="KW-1185">Reference proteome</keyword>
<dbReference type="Pfam" id="PF02207">
    <property type="entry name" value="zf-UBR"/>
    <property type="match status" value="1"/>
</dbReference>
<dbReference type="PANTHER" id="PTHR44329:SF214">
    <property type="entry name" value="PROTEIN KINASE DOMAIN-CONTAINING PROTEIN"/>
    <property type="match status" value="1"/>
</dbReference>
<keyword evidence="3" id="KW-0862">Zinc</keyword>
<feature type="coiled-coil region" evidence="4">
    <location>
        <begin position="306"/>
        <end position="337"/>
    </location>
</feature>
<reference evidence="6 7" key="1">
    <citation type="submission" date="2024-04" db="EMBL/GenBank/DDBJ databases">
        <title>Tritrichomonas musculus Genome.</title>
        <authorList>
            <person name="Alves-Ferreira E."/>
            <person name="Grigg M."/>
            <person name="Lorenzi H."/>
            <person name="Galac M."/>
        </authorList>
    </citation>
    <scope>NUCLEOTIDE SEQUENCE [LARGE SCALE GENOMIC DNA]</scope>
    <source>
        <strain evidence="6 7">EAF2021</strain>
    </source>
</reference>
<organism evidence="6 7">
    <name type="scientific">Tritrichomonas musculus</name>
    <dbReference type="NCBI Taxonomy" id="1915356"/>
    <lineage>
        <taxon>Eukaryota</taxon>
        <taxon>Metamonada</taxon>
        <taxon>Parabasalia</taxon>
        <taxon>Tritrichomonadida</taxon>
        <taxon>Tritrichomonadidae</taxon>
        <taxon>Tritrichomonas</taxon>
    </lineage>
</organism>
<dbReference type="Pfam" id="PF07714">
    <property type="entry name" value="PK_Tyr_Ser-Thr"/>
    <property type="match status" value="1"/>
</dbReference>
<dbReference type="PROSITE" id="PS50011">
    <property type="entry name" value="PROTEIN_KINASE_DOM"/>
    <property type="match status" value="1"/>
</dbReference>
<keyword evidence="1" id="KW-0479">Metal-binding</keyword>
<evidence type="ECO:0000259" key="5">
    <source>
        <dbReference type="PROSITE" id="PS50011"/>
    </source>
</evidence>
<dbReference type="InterPro" id="IPR000719">
    <property type="entry name" value="Prot_kinase_dom"/>
</dbReference>
<comment type="caution">
    <text evidence="6">The sequence shown here is derived from an EMBL/GenBank/DDBJ whole genome shotgun (WGS) entry which is preliminary data.</text>
</comment>
<dbReference type="PANTHER" id="PTHR44329">
    <property type="entry name" value="SERINE/THREONINE-PROTEIN KINASE TNNI3K-RELATED"/>
    <property type="match status" value="1"/>
</dbReference>
<evidence type="ECO:0000256" key="2">
    <source>
        <dbReference type="ARBA" id="ARBA00022771"/>
    </source>
</evidence>
<evidence type="ECO:0000256" key="3">
    <source>
        <dbReference type="ARBA" id="ARBA00022833"/>
    </source>
</evidence>
<dbReference type="InterPro" id="IPR011990">
    <property type="entry name" value="TPR-like_helical_dom_sf"/>
</dbReference>
<evidence type="ECO:0000256" key="4">
    <source>
        <dbReference type="SAM" id="Coils"/>
    </source>
</evidence>
<gene>
    <name evidence="6" type="ORF">M9Y10_035999</name>
</gene>
<dbReference type="SMART" id="SM00396">
    <property type="entry name" value="ZnF_UBR1"/>
    <property type="match status" value="1"/>
</dbReference>